<evidence type="ECO:0000313" key="1">
    <source>
        <dbReference type="EMBL" id="KAF0899798.1"/>
    </source>
</evidence>
<sequence>MVEMSPSLSVGQLQVKLLPESIKKLCNLLTLDLSGSNIRRLPRGIIKMKKLRRLFAEKLIDTTSRDFRCCTGVRIHKGLGN</sequence>
<dbReference type="AlphaFoldDB" id="A0A6G1CH29"/>
<proteinExistence type="predicted"/>
<dbReference type="Proteomes" id="UP000479710">
    <property type="component" value="Unassembled WGS sequence"/>
</dbReference>
<dbReference type="SUPFAM" id="SSF52047">
    <property type="entry name" value="RNI-like"/>
    <property type="match status" value="1"/>
</dbReference>
<accession>A0A6G1CH29</accession>
<reference evidence="1 2" key="1">
    <citation type="submission" date="2019-11" db="EMBL/GenBank/DDBJ databases">
        <title>Whole genome sequence of Oryza granulata.</title>
        <authorList>
            <person name="Li W."/>
        </authorList>
    </citation>
    <scope>NUCLEOTIDE SEQUENCE [LARGE SCALE GENOMIC DNA]</scope>
    <source>
        <strain evidence="2">cv. Menghai</strain>
        <tissue evidence="1">Leaf</tissue>
    </source>
</reference>
<dbReference type="EMBL" id="SPHZ02000009">
    <property type="protein sequence ID" value="KAF0899798.1"/>
    <property type="molecule type" value="Genomic_DNA"/>
</dbReference>
<name>A0A6G1CH29_9ORYZ</name>
<dbReference type="OrthoDB" id="1517790at2759"/>
<gene>
    <name evidence="1" type="ORF">E2562_024172</name>
</gene>
<protein>
    <submittedName>
        <fullName evidence="1">Uncharacterized protein</fullName>
    </submittedName>
</protein>
<keyword evidence="2" id="KW-1185">Reference proteome</keyword>
<dbReference type="Gene3D" id="3.80.10.10">
    <property type="entry name" value="Ribonuclease Inhibitor"/>
    <property type="match status" value="1"/>
</dbReference>
<organism evidence="1 2">
    <name type="scientific">Oryza meyeriana var. granulata</name>
    <dbReference type="NCBI Taxonomy" id="110450"/>
    <lineage>
        <taxon>Eukaryota</taxon>
        <taxon>Viridiplantae</taxon>
        <taxon>Streptophyta</taxon>
        <taxon>Embryophyta</taxon>
        <taxon>Tracheophyta</taxon>
        <taxon>Spermatophyta</taxon>
        <taxon>Magnoliopsida</taxon>
        <taxon>Liliopsida</taxon>
        <taxon>Poales</taxon>
        <taxon>Poaceae</taxon>
        <taxon>BOP clade</taxon>
        <taxon>Oryzoideae</taxon>
        <taxon>Oryzeae</taxon>
        <taxon>Oryzinae</taxon>
        <taxon>Oryza</taxon>
        <taxon>Oryza meyeriana</taxon>
    </lineage>
</organism>
<dbReference type="InterPro" id="IPR032675">
    <property type="entry name" value="LRR_dom_sf"/>
</dbReference>
<comment type="caution">
    <text evidence="1">The sequence shown here is derived from an EMBL/GenBank/DDBJ whole genome shotgun (WGS) entry which is preliminary data.</text>
</comment>
<evidence type="ECO:0000313" key="2">
    <source>
        <dbReference type="Proteomes" id="UP000479710"/>
    </source>
</evidence>